<dbReference type="HOGENOM" id="CLU_2511669_0_0_6"/>
<protein>
    <submittedName>
        <fullName evidence="1">Uncharacterized protein</fullName>
    </submittedName>
</protein>
<dbReference type="KEGG" id="tgr:Tgr7_0421"/>
<reference evidence="1 2" key="1">
    <citation type="journal article" date="2011" name="Stand. Genomic Sci.">
        <title>Complete genome sequence of 'Thioalkalivibrio sulfidophilus' HL-EbGr7.</title>
        <authorList>
            <person name="Muyzer G."/>
            <person name="Sorokin D.Y."/>
            <person name="Mavromatis K."/>
            <person name="Lapidus A."/>
            <person name="Clum A."/>
            <person name="Ivanova N."/>
            <person name="Pati A."/>
            <person name="d'Haeseleer P."/>
            <person name="Woyke T."/>
            <person name="Kyrpides N.C."/>
        </authorList>
    </citation>
    <scope>NUCLEOTIDE SEQUENCE [LARGE SCALE GENOMIC DNA]</scope>
    <source>
        <strain evidence="1 2">HL-EbGR7</strain>
    </source>
</reference>
<keyword evidence="2" id="KW-1185">Reference proteome</keyword>
<dbReference type="STRING" id="396588.Tgr7_0421"/>
<dbReference type="EMBL" id="CP001339">
    <property type="protein sequence ID" value="ACL71519.1"/>
    <property type="molecule type" value="Genomic_DNA"/>
</dbReference>
<proteinExistence type="predicted"/>
<dbReference type="AlphaFoldDB" id="B8GL01"/>
<dbReference type="RefSeq" id="WP_012637008.1">
    <property type="nucleotide sequence ID" value="NC_011901.1"/>
</dbReference>
<evidence type="ECO:0000313" key="1">
    <source>
        <dbReference type="EMBL" id="ACL71519.1"/>
    </source>
</evidence>
<evidence type="ECO:0000313" key="2">
    <source>
        <dbReference type="Proteomes" id="UP000002383"/>
    </source>
</evidence>
<name>B8GL01_THISH</name>
<dbReference type="OrthoDB" id="6371879at2"/>
<organism evidence="1 2">
    <name type="scientific">Thioalkalivibrio sulfidiphilus (strain HL-EbGR7)</name>
    <dbReference type="NCBI Taxonomy" id="396588"/>
    <lineage>
        <taxon>Bacteria</taxon>
        <taxon>Pseudomonadati</taxon>
        <taxon>Pseudomonadota</taxon>
        <taxon>Gammaproteobacteria</taxon>
        <taxon>Chromatiales</taxon>
        <taxon>Ectothiorhodospiraceae</taxon>
        <taxon>Thioalkalivibrio</taxon>
    </lineage>
</organism>
<gene>
    <name evidence="1" type="ordered locus">Tgr7_0421</name>
</gene>
<dbReference type="Proteomes" id="UP000002383">
    <property type="component" value="Chromosome"/>
</dbReference>
<sequence>MKVYGWDDTGVQRGELLAAIVDAAELDYGTDMLAGELGWEQSFTSFQEARKQLINAMSAEGVDRELIDLVRSLKAGYVPLTGGDA</sequence>
<accession>B8GL01</accession>